<dbReference type="EMBL" id="SNRY01006545">
    <property type="protein sequence ID" value="KAA6312360.1"/>
    <property type="molecule type" value="Genomic_DNA"/>
</dbReference>
<dbReference type="Pfam" id="PF21983">
    <property type="entry name" value="NikA-like"/>
    <property type="match status" value="1"/>
</dbReference>
<evidence type="ECO:0000313" key="2">
    <source>
        <dbReference type="EMBL" id="KAA6312360.1"/>
    </source>
</evidence>
<organism evidence="2">
    <name type="scientific">termite gut metagenome</name>
    <dbReference type="NCBI Taxonomy" id="433724"/>
    <lineage>
        <taxon>unclassified sequences</taxon>
        <taxon>metagenomes</taxon>
        <taxon>organismal metagenomes</taxon>
    </lineage>
</organism>
<gene>
    <name evidence="2" type="ORF">EZS27_036694</name>
</gene>
<evidence type="ECO:0000256" key="1">
    <source>
        <dbReference type="SAM" id="MobiDB-lite"/>
    </source>
</evidence>
<comment type="caution">
    <text evidence="2">The sequence shown here is derived from an EMBL/GenBank/DDBJ whole genome shotgun (WGS) entry which is preliminary data.</text>
</comment>
<name>A0A5J4PTX9_9ZZZZ</name>
<protein>
    <submittedName>
        <fullName evidence="2">Uncharacterized protein</fullName>
    </submittedName>
</protein>
<feature type="non-terminal residue" evidence="2">
    <location>
        <position position="1"/>
    </location>
</feature>
<accession>A0A5J4PTX9</accession>
<dbReference type="InterPro" id="IPR053842">
    <property type="entry name" value="NikA-like"/>
</dbReference>
<sequence>KDNCSRWSAIQMKEADKDNHKGGRPKVSIARQKKRIVSIRFSEPEYYALKHRASLAGLTLSDYSRSAILDGKVIEPVKKEEMDVLRKLSGEANNLNQLAHQANKYGLFYLEKEANNVLETLSGIINKLSDDWKNNKRKKL</sequence>
<dbReference type="AlphaFoldDB" id="A0A5J4PTX9"/>
<reference evidence="2" key="1">
    <citation type="submission" date="2019-03" db="EMBL/GenBank/DDBJ databases">
        <title>Single cell metagenomics reveals metabolic interactions within the superorganism composed of flagellate Streblomastix strix and complex community of Bacteroidetes bacteria on its surface.</title>
        <authorList>
            <person name="Treitli S.C."/>
            <person name="Kolisko M."/>
            <person name="Husnik F."/>
            <person name="Keeling P."/>
            <person name="Hampl V."/>
        </authorList>
    </citation>
    <scope>NUCLEOTIDE SEQUENCE</scope>
    <source>
        <strain evidence="2">STM</strain>
    </source>
</reference>
<proteinExistence type="predicted"/>
<feature type="region of interest" description="Disordered" evidence="1">
    <location>
        <begin position="1"/>
        <end position="27"/>
    </location>
</feature>